<evidence type="ECO:0000313" key="2">
    <source>
        <dbReference type="Proteomes" id="UP001162162"/>
    </source>
</evidence>
<gene>
    <name evidence="1" type="ORF">NQ318_010719</name>
</gene>
<comment type="caution">
    <text evidence="1">The sequence shown here is derived from an EMBL/GenBank/DDBJ whole genome shotgun (WGS) entry which is preliminary data.</text>
</comment>
<accession>A0AAV8YKY8</accession>
<dbReference type="AlphaFoldDB" id="A0AAV8YKY8"/>
<organism evidence="1 2">
    <name type="scientific">Aromia moschata</name>
    <dbReference type="NCBI Taxonomy" id="1265417"/>
    <lineage>
        <taxon>Eukaryota</taxon>
        <taxon>Metazoa</taxon>
        <taxon>Ecdysozoa</taxon>
        <taxon>Arthropoda</taxon>
        <taxon>Hexapoda</taxon>
        <taxon>Insecta</taxon>
        <taxon>Pterygota</taxon>
        <taxon>Neoptera</taxon>
        <taxon>Endopterygota</taxon>
        <taxon>Coleoptera</taxon>
        <taxon>Polyphaga</taxon>
        <taxon>Cucujiformia</taxon>
        <taxon>Chrysomeloidea</taxon>
        <taxon>Cerambycidae</taxon>
        <taxon>Cerambycinae</taxon>
        <taxon>Callichromatini</taxon>
        <taxon>Aromia</taxon>
    </lineage>
</organism>
<proteinExistence type="predicted"/>
<sequence length="76" mass="8896">KKYEVCTLSNETDDVAPDLATLRRRTWKSGFASDLDTAQRIRLQSFNTPTETVFFQEPRFFGGLRHSKTEERKRVD</sequence>
<dbReference type="Proteomes" id="UP001162162">
    <property type="component" value="Unassembled WGS sequence"/>
</dbReference>
<keyword evidence="2" id="KW-1185">Reference proteome</keyword>
<feature type="non-terminal residue" evidence="1">
    <location>
        <position position="1"/>
    </location>
</feature>
<evidence type="ECO:0000313" key="1">
    <source>
        <dbReference type="EMBL" id="KAJ8951975.1"/>
    </source>
</evidence>
<reference evidence="1" key="1">
    <citation type="journal article" date="2023" name="Insect Mol. Biol.">
        <title>Genome sequencing provides insights into the evolution of gene families encoding plant cell wall-degrading enzymes in longhorned beetles.</title>
        <authorList>
            <person name="Shin N.R."/>
            <person name="Okamura Y."/>
            <person name="Kirsch R."/>
            <person name="Pauchet Y."/>
        </authorList>
    </citation>
    <scope>NUCLEOTIDE SEQUENCE</scope>
    <source>
        <strain evidence="1">AMC_N1</strain>
    </source>
</reference>
<dbReference type="EMBL" id="JAPWTK010000076">
    <property type="protein sequence ID" value="KAJ8951975.1"/>
    <property type="molecule type" value="Genomic_DNA"/>
</dbReference>
<name>A0AAV8YKY8_9CUCU</name>
<protein>
    <submittedName>
        <fullName evidence="1">Uncharacterized protein</fullName>
    </submittedName>
</protein>